<evidence type="ECO:0000313" key="11">
    <source>
        <dbReference type="EMBL" id="NYG31662.1"/>
    </source>
</evidence>
<dbReference type="UniPathway" id="UPA00232"/>
<dbReference type="CDD" id="cd01042">
    <property type="entry name" value="DMQH"/>
    <property type="match status" value="1"/>
</dbReference>
<dbReference type="InterPro" id="IPR047809">
    <property type="entry name" value="COQ7_proteobact"/>
</dbReference>
<feature type="binding site" evidence="9">
    <location>
        <position position="80"/>
    </location>
    <ligand>
        <name>Fe cation</name>
        <dbReference type="ChEBI" id="CHEBI:24875"/>
        <label>1</label>
    </ligand>
</feature>
<gene>
    <name evidence="9" type="primary">coq7</name>
    <name evidence="11" type="ORF">BDD16_000648</name>
</gene>
<feature type="binding site" evidence="9">
    <location>
        <position position="47"/>
    </location>
    <ligand>
        <name>Fe cation</name>
        <dbReference type="ChEBI" id="CHEBI:24875"/>
        <label>1</label>
    </ligand>
</feature>
<dbReference type="GO" id="GO:0005886">
    <property type="term" value="C:plasma membrane"/>
    <property type="evidence" value="ECO:0007669"/>
    <property type="project" value="UniProtKB-SubCell"/>
</dbReference>
<feature type="binding site" evidence="9">
    <location>
        <position position="77"/>
    </location>
    <ligand>
        <name>Fe cation</name>
        <dbReference type="ChEBI" id="CHEBI:24875"/>
        <label>2</label>
    </ligand>
</feature>
<dbReference type="PANTHER" id="PTHR11237">
    <property type="entry name" value="COENZYME Q10 BIOSYNTHESIS PROTEIN 7"/>
    <property type="match status" value="1"/>
</dbReference>
<accession>A0A7Y9U5J5</accession>
<dbReference type="Gene3D" id="1.20.1260.10">
    <property type="match status" value="1"/>
</dbReference>
<feature type="binding site" evidence="9">
    <location>
        <position position="161"/>
    </location>
    <ligand>
        <name>Fe cation</name>
        <dbReference type="ChEBI" id="CHEBI:24875"/>
        <label>1</label>
    </ligand>
</feature>
<feature type="compositionally biased region" description="Pro residues" evidence="10">
    <location>
        <begin position="14"/>
        <end position="26"/>
    </location>
</feature>
<feature type="binding site" evidence="9">
    <location>
        <position position="164"/>
    </location>
    <ligand>
        <name>Fe cation</name>
        <dbReference type="ChEBI" id="CHEBI:24875"/>
        <label>2</label>
    </ligand>
</feature>
<keyword evidence="6 9" id="KW-0408">Iron</keyword>
<name>A0A7Y9U5J5_9BURK</name>
<keyword evidence="2 9" id="KW-1003">Cell membrane</keyword>
<comment type="function">
    <text evidence="9">Catalyzes the hydroxylation of 2-nonaprenyl-3-methyl-6-methoxy-1,4-benzoquinol during ubiquinone biosynthesis.</text>
</comment>
<dbReference type="Proteomes" id="UP000518288">
    <property type="component" value="Unassembled WGS sequence"/>
</dbReference>
<comment type="similarity">
    <text evidence="9">Belongs to the COQ7 family.</text>
</comment>
<feature type="binding site" evidence="9">
    <location>
        <position position="161"/>
    </location>
    <ligand>
        <name>Fe cation</name>
        <dbReference type="ChEBI" id="CHEBI:24875"/>
        <label>2</label>
    </ligand>
</feature>
<evidence type="ECO:0000256" key="3">
    <source>
        <dbReference type="ARBA" id="ARBA00022688"/>
    </source>
</evidence>
<comment type="pathway">
    <text evidence="1 9">Cofactor biosynthesis; ubiquinone biosynthesis.</text>
</comment>
<reference evidence="11 12" key="1">
    <citation type="submission" date="2020-07" db="EMBL/GenBank/DDBJ databases">
        <title>Genomic Encyclopedia of Archaeal and Bacterial Type Strains, Phase II (KMG-II): from individual species to whole genera.</title>
        <authorList>
            <person name="Goeker M."/>
        </authorList>
    </citation>
    <scope>NUCLEOTIDE SEQUENCE [LARGE SCALE GENOMIC DNA]</scope>
    <source>
        <strain evidence="11 12">DSM 21226</strain>
    </source>
</reference>
<evidence type="ECO:0000256" key="1">
    <source>
        <dbReference type="ARBA" id="ARBA00004749"/>
    </source>
</evidence>
<keyword evidence="5 9" id="KW-0560">Oxidoreductase</keyword>
<keyword evidence="11" id="KW-0830">Ubiquinone</keyword>
<dbReference type="HAMAP" id="MF_01658">
    <property type="entry name" value="COQ7"/>
    <property type="match status" value="1"/>
</dbReference>
<evidence type="ECO:0000256" key="7">
    <source>
        <dbReference type="ARBA" id="ARBA00023033"/>
    </source>
</evidence>
<dbReference type="GO" id="GO:0006744">
    <property type="term" value="P:ubiquinone biosynthetic process"/>
    <property type="evidence" value="ECO:0007669"/>
    <property type="project" value="UniProtKB-UniRule"/>
</dbReference>
<dbReference type="SUPFAM" id="SSF47240">
    <property type="entry name" value="Ferritin-like"/>
    <property type="match status" value="1"/>
</dbReference>
<sequence>MRTIWGHHHAQRPAPRPEAAPSVPPPELDEAERRLSGALIRVDHVGEVCAQALYTAQALATRDAGLRAHLEAASQEESDHLAWTEQRLRELGDRPSLLNPLWYAGAFAIGTVAARLGDRSSLGFVIETERQVEAHLDSHLARLPAADLASRAIVTQMRDDEIRHAEAAQQAGGVRPPLPVRWLMRAAAKVMTTTAHRI</sequence>
<proteinExistence type="inferred from homology"/>
<comment type="cofactor">
    <cofactor evidence="9">
        <name>Fe cation</name>
        <dbReference type="ChEBI" id="CHEBI:24875"/>
    </cofactor>
    <text evidence="9">Binds 2 iron ions per subunit.</text>
</comment>
<dbReference type="InterPro" id="IPR011566">
    <property type="entry name" value="Ubq_synth_Coq7"/>
</dbReference>
<evidence type="ECO:0000256" key="9">
    <source>
        <dbReference type="HAMAP-Rule" id="MF_01658"/>
    </source>
</evidence>
<keyword evidence="3 9" id="KW-0831">Ubiquinone biosynthesis</keyword>
<dbReference type="EMBL" id="JACCFH010000001">
    <property type="protein sequence ID" value="NYG31662.1"/>
    <property type="molecule type" value="Genomic_DNA"/>
</dbReference>
<feature type="binding site" evidence="9">
    <location>
        <position position="77"/>
    </location>
    <ligand>
        <name>Fe cation</name>
        <dbReference type="ChEBI" id="CHEBI:24875"/>
        <label>1</label>
    </ligand>
</feature>
<evidence type="ECO:0000256" key="8">
    <source>
        <dbReference type="ARBA" id="ARBA00023136"/>
    </source>
</evidence>
<keyword evidence="12" id="KW-1185">Reference proteome</keyword>
<dbReference type="GO" id="GO:0008682">
    <property type="term" value="F:3-demethoxyubiquinol 3-hydroxylase activity"/>
    <property type="evidence" value="ECO:0007669"/>
    <property type="project" value="UniProtKB-EC"/>
</dbReference>
<dbReference type="GO" id="GO:0046872">
    <property type="term" value="F:metal ion binding"/>
    <property type="evidence" value="ECO:0007669"/>
    <property type="project" value="UniProtKB-KW"/>
</dbReference>
<protein>
    <recommendedName>
        <fullName evidence="9">3-demethoxyubiquinol 3-hydroxylase</fullName>
        <shortName evidence="9">DMQ hydroxylase</shortName>
        <ecNumber evidence="9">1.14.99.60</ecNumber>
    </recommendedName>
    <alternativeName>
        <fullName evidence="9">2-nonaprenyl-3-methyl-6-methoxy-1,4-benzoquinol hydroxylase</fullName>
    </alternativeName>
</protein>
<evidence type="ECO:0000256" key="4">
    <source>
        <dbReference type="ARBA" id="ARBA00022723"/>
    </source>
</evidence>
<dbReference type="InterPro" id="IPR012347">
    <property type="entry name" value="Ferritin-like"/>
</dbReference>
<comment type="subcellular location">
    <subcellularLocation>
        <location evidence="9">Cell membrane</location>
        <topology evidence="9">Peripheral membrane protein</topology>
    </subcellularLocation>
</comment>
<organism evidence="11 12">
    <name type="scientific">Sphaerotilus montanus</name>
    <dbReference type="NCBI Taxonomy" id="522889"/>
    <lineage>
        <taxon>Bacteria</taxon>
        <taxon>Pseudomonadati</taxon>
        <taxon>Pseudomonadota</taxon>
        <taxon>Betaproteobacteria</taxon>
        <taxon>Burkholderiales</taxon>
        <taxon>Sphaerotilaceae</taxon>
        <taxon>Sphaerotilus</taxon>
    </lineage>
</organism>
<evidence type="ECO:0000256" key="10">
    <source>
        <dbReference type="SAM" id="MobiDB-lite"/>
    </source>
</evidence>
<comment type="catalytic activity">
    <reaction evidence="9">
        <text>a 5-methoxy-2-methyl-3-(all-trans-polyprenyl)benzene-1,4-diol + AH2 + O2 = a 3-demethylubiquinol + A + H2O</text>
        <dbReference type="Rhea" id="RHEA:50908"/>
        <dbReference type="Rhea" id="RHEA-COMP:10859"/>
        <dbReference type="Rhea" id="RHEA-COMP:10914"/>
        <dbReference type="ChEBI" id="CHEBI:13193"/>
        <dbReference type="ChEBI" id="CHEBI:15377"/>
        <dbReference type="ChEBI" id="CHEBI:15379"/>
        <dbReference type="ChEBI" id="CHEBI:17499"/>
        <dbReference type="ChEBI" id="CHEBI:84167"/>
        <dbReference type="ChEBI" id="CHEBI:84422"/>
        <dbReference type="EC" id="1.14.99.60"/>
    </reaction>
</comment>
<dbReference type="EC" id="1.14.99.60" evidence="9"/>
<keyword evidence="7 9" id="KW-0503">Monooxygenase</keyword>
<comment type="caution">
    <text evidence="11">The sequence shown here is derived from an EMBL/GenBank/DDBJ whole genome shotgun (WGS) entry which is preliminary data.</text>
</comment>
<evidence type="ECO:0000256" key="2">
    <source>
        <dbReference type="ARBA" id="ARBA00022475"/>
    </source>
</evidence>
<keyword evidence="4 9" id="KW-0479">Metal-binding</keyword>
<dbReference type="InterPro" id="IPR009078">
    <property type="entry name" value="Ferritin-like_SF"/>
</dbReference>
<feature type="compositionally biased region" description="Basic residues" evidence="10">
    <location>
        <begin position="1"/>
        <end position="11"/>
    </location>
</feature>
<dbReference type="Pfam" id="PF03232">
    <property type="entry name" value="COQ7"/>
    <property type="match status" value="1"/>
</dbReference>
<evidence type="ECO:0000256" key="6">
    <source>
        <dbReference type="ARBA" id="ARBA00023004"/>
    </source>
</evidence>
<evidence type="ECO:0000256" key="5">
    <source>
        <dbReference type="ARBA" id="ARBA00023002"/>
    </source>
</evidence>
<evidence type="ECO:0000313" key="12">
    <source>
        <dbReference type="Proteomes" id="UP000518288"/>
    </source>
</evidence>
<keyword evidence="8 9" id="KW-0472">Membrane</keyword>
<dbReference type="NCBIfam" id="NF033656">
    <property type="entry name" value="DMQ_monoox_COQ7"/>
    <property type="match status" value="1"/>
</dbReference>
<feature type="binding site" evidence="9">
    <location>
        <position position="129"/>
    </location>
    <ligand>
        <name>Fe cation</name>
        <dbReference type="ChEBI" id="CHEBI:24875"/>
        <label>2</label>
    </ligand>
</feature>
<dbReference type="PANTHER" id="PTHR11237:SF4">
    <property type="entry name" value="5-DEMETHOXYUBIQUINONE HYDROXYLASE, MITOCHONDRIAL"/>
    <property type="match status" value="1"/>
</dbReference>
<dbReference type="AlphaFoldDB" id="A0A7Y9U5J5"/>
<feature type="region of interest" description="Disordered" evidence="10">
    <location>
        <begin position="1"/>
        <end position="29"/>
    </location>
</feature>